<protein>
    <submittedName>
        <fullName evidence="2">ABC-2 type transport system permease protein</fullName>
    </submittedName>
</protein>
<gene>
    <name evidence="2" type="ORF">SAMN04515671_2761</name>
</gene>
<feature type="transmembrane region" description="Helical" evidence="1">
    <location>
        <begin position="240"/>
        <end position="264"/>
    </location>
</feature>
<sequence>MTAPVAVGRVRSLTGFYVATMKIALATQFQYRTGNYLYMIGMITEPVIYLVVWTTVARQSGGTVAGLTVGNLAAYYIVWTLVRNMNLVFTPYGFEERIRSGQMSGLLLQPIHPVHGDIAYFAGWKFAVIVFWLPIAAVLSLIFHPALHTSAAQVGVFLIAIWAAFLIRALFLWVLGLISFWTTRVSAIYQLYFAIELLMSGRLVPLQIMPGWVQHLTRFLPFASTFGYPIQSLTGPISPAALWGGLLEQFVWVGVGAALVALVWKRAVRRYTAVGN</sequence>
<proteinExistence type="predicted"/>
<feature type="transmembrane region" description="Helical" evidence="1">
    <location>
        <begin position="155"/>
        <end position="181"/>
    </location>
</feature>
<keyword evidence="3" id="KW-1185">Reference proteome</keyword>
<feature type="transmembrane region" description="Helical" evidence="1">
    <location>
        <begin position="118"/>
        <end position="143"/>
    </location>
</feature>
<feature type="transmembrane region" description="Helical" evidence="1">
    <location>
        <begin position="63"/>
        <end position="82"/>
    </location>
</feature>
<dbReference type="Pfam" id="PF06182">
    <property type="entry name" value="ABC2_membrane_6"/>
    <property type="match status" value="1"/>
</dbReference>
<evidence type="ECO:0000313" key="2">
    <source>
        <dbReference type="EMBL" id="SDP03958.1"/>
    </source>
</evidence>
<dbReference type="RefSeq" id="WP_197676172.1">
    <property type="nucleotide sequence ID" value="NZ_LT629710.1"/>
</dbReference>
<feature type="transmembrane region" description="Helical" evidence="1">
    <location>
        <begin position="36"/>
        <end position="56"/>
    </location>
</feature>
<dbReference type="STRING" id="1090615.SAMN04515671_2761"/>
<dbReference type="PANTHER" id="PTHR36832">
    <property type="entry name" value="SLR1174 PROTEIN-RELATED"/>
    <property type="match status" value="1"/>
</dbReference>
<dbReference type="AlphaFoldDB" id="A0A1H0PH12"/>
<evidence type="ECO:0000313" key="3">
    <source>
        <dbReference type="Proteomes" id="UP000198741"/>
    </source>
</evidence>
<dbReference type="InterPro" id="IPR010390">
    <property type="entry name" value="ABC-2_transporter-like"/>
</dbReference>
<keyword evidence="1" id="KW-0812">Transmembrane</keyword>
<keyword evidence="1" id="KW-1133">Transmembrane helix</keyword>
<dbReference type="Proteomes" id="UP000198741">
    <property type="component" value="Chromosome I"/>
</dbReference>
<evidence type="ECO:0000256" key="1">
    <source>
        <dbReference type="SAM" id="Phobius"/>
    </source>
</evidence>
<reference evidence="2 3" key="1">
    <citation type="submission" date="2016-10" db="EMBL/GenBank/DDBJ databases">
        <authorList>
            <person name="de Groot N.N."/>
        </authorList>
    </citation>
    <scope>NUCLEOTIDE SEQUENCE [LARGE SCALE GENOMIC DNA]</scope>
    <source>
        <strain evidence="3">P4-7,KCTC 19426,CECT 7604</strain>
    </source>
</reference>
<dbReference type="EMBL" id="LT629710">
    <property type="protein sequence ID" value="SDP03958.1"/>
    <property type="molecule type" value="Genomic_DNA"/>
</dbReference>
<keyword evidence="1" id="KW-0472">Membrane</keyword>
<feature type="transmembrane region" description="Helical" evidence="1">
    <location>
        <begin position="187"/>
        <end position="204"/>
    </location>
</feature>
<organism evidence="2 3">
    <name type="scientific">Nakamurella panacisegetis</name>
    <dbReference type="NCBI Taxonomy" id="1090615"/>
    <lineage>
        <taxon>Bacteria</taxon>
        <taxon>Bacillati</taxon>
        <taxon>Actinomycetota</taxon>
        <taxon>Actinomycetes</taxon>
        <taxon>Nakamurellales</taxon>
        <taxon>Nakamurellaceae</taxon>
        <taxon>Nakamurella</taxon>
    </lineage>
</organism>
<dbReference type="PANTHER" id="PTHR36832:SF1">
    <property type="entry name" value="SLR1174 PROTEIN"/>
    <property type="match status" value="1"/>
</dbReference>
<name>A0A1H0PH12_9ACTN</name>
<accession>A0A1H0PH12</accession>